<evidence type="ECO:0000313" key="2">
    <source>
        <dbReference type="EMBL" id="OUE03903.1"/>
    </source>
</evidence>
<keyword evidence="3" id="KW-1185">Reference proteome</keyword>
<organism evidence="2 3">
    <name type="scientific">Clavibacter michiganensis subsp. michiganensis</name>
    <dbReference type="NCBI Taxonomy" id="33013"/>
    <lineage>
        <taxon>Bacteria</taxon>
        <taxon>Bacillati</taxon>
        <taxon>Actinomycetota</taxon>
        <taxon>Actinomycetes</taxon>
        <taxon>Micrococcales</taxon>
        <taxon>Microbacteriaceae</taxon>
        <taxon>Clavibacter</taxon>
    </lineage>
</organism>
<comment type="caution">
    <text evidence="2">The sequence shown here is derived from an EMBL/GenBank/DDBJ whole genome shotgun (WGS) entry which is preliminary data.</text>
</comment>
<evidence type="ECO:0000256" key="1">
    <source>
        <dbReference type="SAM" id="MobiDB-lite"/>
    </source>
</evidence>
<reference evidence="2 3" key="1">
    <citation type="submission" date="2016-08" db="EMBL/GenBank/DDBJ databases">
        <title>Genome sequence of Clavibacter michiganensis subsp. michiganensis strain CASJ007.</title>
        <authorList>
            <person name="Thapa S.P."/>
            <person name="Coaker G."/>
        </authorList>
    </citation>
    <scope>NUCLEOTIDE SEQUENCE [LARGE SCALE GENOMIC DNA]</scope>
    <source>
        <strain evidence="2">CASJ007</strain>
    </source>
</reference>
<dbReference type="Proteomes" id="UP000195062">
    <property type="component" value="Unassembled WGS sequence"/>
</dbReference>
<proteinExistence type="predicted"/>
<name>A0A251XL23_CLAMM</name>
<dbReference type="AlphaFoldDB" id="A0A251XL23"/>
<protein>
    <submittedName>
        <fullName evidence="2">Uncharacterized protein</fullName>
    </submittedName>
</protein>
<sequence length="82" mass="8709">MDVSATPRTNIRLRPRSVSSSGPTMSPLTVAPCPRAPTRLPVSAPTTAAATDPRIDVHRRRCMPTPASAARRTKATSVCTVQ</sequence>
<feature type="compositionally biased region" description="Polar residues" evidence="1">
    <location>
        <begin position="17"/>
        <end position="27"/>
    </location>
</feature>
<feature type="region of interest" description="Disordered" evidence="1">
    <location>
        <begin position="1"/>
        <end position="55"/>
    </location>
</feature>
<gene>
    <name evidence="2" type="ORF">CMMCAS07_03080</name>
</gene>
<dbReference type="EMBL" id="MDHH01000001">
    <property type="protein sequence ID" value="OUE03903.1"/>
    <property type="molecule type" value="Genomic_DNA"/>
</dbReference>
<accession>A0A251XL23</accession>
<evidence type="ECO:0000313" key="3">
    <source>
        <dbReference type="Proteomes" id="UP000195062"/>
    </source>
</evidence>